<protein>
    <recommendedName>
        <fullName evidence="4">EXPERA domain-containing protein</fullName>
    </recommendedName>
</protein>
<dbReference type="STRING" id="490188.SAMN04488068_2258"/>
<gene>
    <name evidence="2" type="ORF">SAMN04488068_2258</name>
</gene>
<keyword evidence="3" id="KW-1185">Reference proteome</keyword>
<dbReference type="PROSITE" id="PS51257">
    <property type="entry name" value="PROKAR_LIPOPROTEIN"/>
    <property type="match status" value="1"/>
</dbReference>
<sequence>MTRWIDRLLIVLFALACFVSLYYTPSFLLGCGWDGLKQGADGSCSHDWIGRAWLGYTSVEPIYADLPLWLRMINEFDTYFFGWFYLLSLIVFLRGRQSHTGYRAVATFMSGMMAYAMIFYMSWELQTYRDTGANIQQVMIYNGMWVLIFVLLMIRLHLLEPAGLAAPKRA</sequence>
<keyword evidence="1" id="KW-0812">Transmembrane</keyword>
<accession>A0A1M5PR16</accession>
<dbReference type="Proteomes" id="UP000199758">
    <property type="component" value="Unassembled WGS sequence"/>
</dbReference>
<dbReference type="EMBL" id="FQWZ01000005">
    <property type="protein sequence ID" value="SHH04171.1"/>
    <property type="molecule type" value="Genomic_DNA"/>
</dbReference>
<proteinExistence type="predicted"/>
<keyword evidence="1" id="KW-0472">Membrane</keyword>
<evidence type="ECO:0000313" key="2">
    <source>
        <dbReference type="EMBL" id="SHH04171.1"/>
    </source>
</evidence>
<reference evidence="2 3" key="1">
    <citation type="submission" date="2016-11" db="EMBL/GenBank/DDBJ databases">
        <authorList>
            <person name="Jaros S."/>
            <person name="Januszkiewicz K."/>
            <person name="Wedrychowicz H."/>
        </authorList>
    </citation>
    <scope>NUCLEOTIDE SEQUENCE [LARGE SCALE GENOMIC DNA]</scope>
    <source>
        <strain evidence="2 3">CGMCC 1.7049</strain>
    </source>
</reference>
<dbReference type="AlphaFoldDB" id="A0A1M5PR16"/>
<feature type="transmembrane region" description="Helical" evidence="1">
    <location>
        <begin position="76"/>
        <end position="93"/>
    </location>
</feature>
<evidence type="ECO:0008006" key="4">
    <source>
        <dbReference type="Google" id="ProtNLM"/>
    </source>
</evidence>
<evidence type="ECO:0000313" key="3">
    <source>
        <dbReference type="Proteomes" id="UP000199758"/>
    </source>
</evidence>
<feature type="transmembrane region" description="Helical" evidence="1">
    <location>
        <begin position="7"/>
        <end position="24"/>
    </location>
</feature>
<evidence type="ECO:0000256" key="1">
    <source>
        <dbReference type="SAM" id="Phobius"/>
    </source>
</evidence>
<organism evidence="2 3">
    <name type="scientific">Hydrocarboniphaga daqingensis</name>
    <dbReference type="NCBI Taxonomy" id="490188"/>
    <lineage>
        <taxon>Bacteria</taxon>
        <taxon>Pseudomonadati</taxon>
        <taxon>Pseudomonadota</taxon>
        <taxon>Gammaproteobacteria</taxon>
        <taxon>Nevskiales</taxon>
        <taxon>Nevskiaceae</taxon>
        <taxon>Hydrocarboniphaga</taxon>
    </lineage>
</organism>
<feature type="transmembrane region" description="Helical" evidence="1">
    <location>
        <begin position="105"/>
        <end position="123"/>
    </location>
</feature>
<dbReference type="OrthoDB" id="7060999at2"/>
<name>A0A1M5PR16_9GAMM</name>
<dbReference type="RefSeq" id="WP_072897629.1">
    <property type="nucleotide sequence ID" value="NZ_FQWZ01000005.1"/>
</dbReference>
<keyword evidence="1" id="KW-1133">Transmembrane helix</keyword>
<feature type="transmembrane region" description="Helical" evidence="1">
    <location>
        <begin position="135"/>
        <end position="154"/>
    </location>
</feature>